<protein>
    <submittedName>
        <fullName evidence="2">DUF4123 domain-containing protein</fullName>
    </submittedName>
</protein>
<gene>
    <name evidence="2" type="ORF">KVG96_22095</name>
</gene>
<comment type="caution">
    <text evidence="2">The sequence shown here is derived from an EMBL/GenBank/DDBJ whole genome shotgun (WGS) entry which is preliminary data.</text>
</comment>
<sequence length="276" mass="30906">MSRAYLLLDRIQIANLADRLFELTGSAAVHSLYQHTAYSALDSVGPLLTGVTPDSPLEQVFWQAWSATAGIWLESEADEHQVLEHLRGLIHARAEGGATVFFRFYDPRITASWLADLPSLERDRLMGPVRLIRLPGLEFRQQTAQPAVPYAQRPWLVLAAEQLDHLNTARRESFTRQLIEHVQRHFPGSLNSLDACALRQWASDCQSSAARSGFSAVDEVLSWSRLPAVLGRDFPDGPEHGAYRRLLADPVLPRQRLDTLNNALTQQLLADKDLAL</sequence>
<keyword evidence="3" id="KW-1185">Reference proteome</keyword>
<name>A0ABS6PJK6_9PSED</name>
<dbReference type="RefSeq" id="WP_217893925.1">
    <property type="nucleotide sequence ID" value="NZ_JAHSTS010000002.1"/>
</dbReference>
<dbReference type="Pfam" id="PF13503">
    <property type="entry name" value="DUF4123"/>
    <property type="match status" value="1"/>
</dbReference>
<dbReference type="EMBL" id="JAHSTS010000002">
    <property type="protein sequence ID" value="MBV4460653.1"/>
    <property type="molecule type" value="Genomic_DNA"/>
</dbReference>
<evidence type="ECO:0000313" key="3">
    <source>
        <dbReference type="Proteomes" id="UP000765224"/>
    </source>
</evidence>
<accession>A0ABS6PJK6</accession>
<evidence type="ECO:0000259" key="1">
    <source>
        <dbReference type="Pfam" id="PF13503"/>
    </source>
</evidence>
<evidence type="ECO:0000313" key="2">
    <source>
        <dbReference type="EMBL" id="MBV4460653.1"/>
    </source>
</evidence>
<dbReference type="Proteomes" id="UP000765224">
    <property type="component" value="Unassembled WGS sequence"/>
</dbReference>
<feature type="domain" description="DUF4123" evidence="1">
    <location>
        <begin position="5"/>
        <end position="122"/>
    </location>
</feature>
<organism evidence="2 3">
    <name type="scientific">Pseudomonas ekonensis</name>
    <dbReference type="NCBI Taxonomy" id="2842353"/>
    <lineage>
        <taxon>Bacteria</taxon>
        <taxon>Pseudomonadati</taxon>
        <taxon>Pseudomonadota</taxon>
        <taxon>Gammaproteobacteria</taxon>
        <taxon>Pseudomonadales</taxon>
        <taxon>Pseudomonadaceae</taxon>
        <taxon>Pseudomonas</taxon>
    </lineage>
</organism>
<dbReference type="InterPro" id="IPR025391">
    <property type="entry name" value="DUF4123"/>
</dbReference>
<reference evidence="2 3" key="1">
    <citation type="submission" date="2021-06" db="EMBL/GenBank/DDBJ databases">
        <title>Updating the genus Pseudomonas: Description of 43 new species and partition of the Pseudomonas putida group.</title>
        <authorList>
            <person name="Girard L."/>
            <person name="Lood C."/>
            <person name="Vandamme P."/>
            <person name="Rokni-Zadeh H."/>
            <person name="Van Noort V."/>
            <person name="Hofte M."/>
            <person name="Lavigne R."/>
            <person name="De Mot R."/>
        </authorList>
    </citation>
    <scope>NUCLEOTIDE SEQUENCE [LARGE SCALE GENOMIC DNA]</scope>
    <source>
        <strain evidence="2 3">COR58</strain>
    </source>
</reference>
<proteinExistence type="predicted"/>